<dbReference type="EMBL" id="JABFUD020000005">
    <property type="protein sequence ID" value="KAI5080376.1"/>
    <property type="molecule type" value="Genomic_DNA"/>
</dbReference>
<sequence length="123" mass="14037">MQPSNNGYTNSRACKKRKVKTLLAKAHTVEASLTEVRVVQNKFHEVTHGITKKIDTEIHAAFQERQLQESLSFKVRIRGLSSPWCTDEDTLEDAIAKLNDILQPITIDPNTLLDQRHKQTWAT</sequence>
<evidence type="ECO:0000313" key="2">
    <source>
        <dbReference type="Proteomes" id="UP000886520"/>
    </source>
</evidence>
<dbReference type="Proteomes" id="UP000886520">
    <property type="component" value="Chromosome 5"/>
</dbReference>
<gene>
    <name evidence="1" type="ORF">GOP47_0005855</name>
</gene>
<keyword evidence="2" id="KW-1185">Reference proteome</keyword>
<proteinExistence type="predicted"/>
<accession>A0A9D4V6U4</accession>
<organism evidence="1 2">
    <name type="scientific">Adiantum capillus-veneris</name>
    <name type="common">Maidenhair fern</name>
    <dbReference type="NCBI Taxonomy" id="13818"/>
    <lineage>
        <taxon>Eukaryota</taxon>
        <taxon>Viridiplantae</taxon>
        <taxon>Streptophyta</taxon>
        <taxon>Embryophyta</taxon>
        <taxon>Tracheophyta</taxon>
        <taxon>Polypodiopsida</taxon>
        <taxon>Polypodiidae</taxon>
        <taxon>Polypodiales</taxon>
        <taxon>Pteridineae</taxon>
        <taxon>Pteridaceae</taxon>
        <taxon>Vittarioideae</taxon>
        <taxon>Adiantum</taxon>
    </lineage>
</organism>
<dbReference type="AlphaFoldDB" id="A0A9D4V6U4"/>
<evidence type="ECO:0000313" key="1">
    <source>
        <dbReference type="EMBL" id="KAI5080376.1"/>
    </source>
</evidence>
<name>A0A9D4V6U4_ADICA</name>
<comment type="caution">
    <text evidence="1">The sequence shown here is derived from an EMBL/GenBank/DDBJ whole genome shotgun (WGS) entry which is preliminary data.</text>
</comment>
<reference evidence="1 2" key="1">
    <citation type="submission" date="2021-01" db="EMBL/GenBank/DDBJ databases">
        <title>Adiantum capillus-veneris genome.</title>
        <authorList>
            <person name="Fang Y."/>
            <person name="Liao Q."/>
        </authorList>
    </citation>
    <scope>NUCLEOTIDE SEQUENCE [LARGE SCALE GENOMIC DNA]</scope>
    <source>
        <strain evidence="1">H3</strain>
        <tissue evidence="1">Leaf</tissue>
    </source>
</reference>
<protein>
    <submittedName>
        <fullName evidence="1">Uncharacterized protein</fullName>
    </submittedName>
</protein>